<evidence type="ECO:0000313" key="2">
    <source>
        <dbReference type="EMBL" id="RZC71872.1"/>
    </source>
</evidence>
<proteinExistence type="predicted"/>
<dbReference type="Proteomes" id="UP000316621">
    <property type="component" value="Chromosome 7"/>
</dbReference>
<keyword evidence="1" id="KW-0732">Signal</keyword>
<evidence type="ECO:0000313" key="3">
    <source>
        <dbReference type="Proteomes" id="UP000316621"/>
    </source>
</evidence>
<name>A0A4Y7KHM6_PAPSO</name>
<sequence length="82" mass="9033">MANKHSSPTFCFLLVLFVSVSVGVINTIPQVDACVESWFEYCDTELNCQAHCFNAHGPNAVAYCEQNPGTFNVRTCSCAYDC</sequence>
<dbReference type="AlphaFoldDB" id="A0A4Y7KHM6"/>
<dbReference type="EMBL" id="CM010721">
    <property type="protein sequence ID" value="RZC71872.1"/>
    <property type="molecule type" value="Genomic_DNA"/>
</dbReference>
<evidence type="ECO:0000256" key="1">
    <source>
        <dbReference type="SAM" id="SignalP"/>
    </source>
</evidence>
<feature type="signal peptide" evidence="1">
    <location>
        <begin position="1"/>
        <end position="23"/>
    </location>
</feature>
<keyword evidence="3" id="KW-1185">Reference proteome</keyword>
<accession>A0A4Y7KHM6</accession>
<reference evidence="2 3" key="1">
    <citation type="journal article" date="2018" name="Science">
        <title>The opium poppy genome and morphinan production.</title>
        <authorList>
            <person name="Guo L."/>
            <person name="Winzer T."/>
            <person name="Yang X."/>
            <person name="Li Y."/>
            <person name="Ning Z."/>
            <person name="He Z."/>
            <person name="Teodor R."/>
            <person name="Lu Y."/>
            <person name="Bowser T.A."/>
            <person name="Graham I.A."/>
            <person name="Ye K."/>
        </authorList>
    </citation>
    <scope>NUCLEOTIDE SEQUENCE [LARGE SCALE GENOMIC DNA]</scope>
    <source>
        <strain evidence="3">cv. HN1</strain>
        <tissue evidence="2">Leaves</tissue>
    </source>
</reference>
<dbReference type="Gramene" id="RZC71872">
    <property type="protein sequence ID" value="RZC71872"/>
    <property type="gene ID" value="C5167_035019"/>
</dbReference>
<feature type="chain" id="PRO_5021441564" description="Knottin scorpion toxin-like domain-containing protein" evidence="1">
    <location>
        <begin position="24"/>
        <end position="82"/>
    </location>
</feature>
<protein>
    <recommendedName>
        <fullName evidence="4">Knottin scorpion toxin-like domain-containing protein</fullName>
    </recommendedName>
</protein>
<evidence type="ECO:0008006" key="4">
    <source>
        <dbReference type="Google" id="ProtNLM"/>
    </source>
</evidence>
<organism evidence="2 3">
    <name type="scientific">Papaver somniferum</name>
    <name type="common">Opium poppy</name>
    <dbReference type="NCBI Taxonomy" id="3469"/>
    <lineage>
        <taxon>Eukaryota</taxon>
        <taxon>Viridiplantae</taxon>
        <taxon>Streptophyta</taxon>
        <taxon>Embryophyta</taxon>
        <taxon>Tracheophyta</taxon>
        <taxon>Spermatophyta</taxon>
        <taxon>Magnoliopsida</taxon>
        <taxon>Ranunculales</taxon>
        <taxon>Papaveraceae</taxon>
        <taxon>Papaveroideae</taxon>
        <taxon>Papaver</taxon>
    </lineage>
</organism>
<gene>
    <name evidence="2" type="ORF">C5167_035019</name>
</gene>
<dbReference type="OMA" id="ACVESWF"/>